<sequence>MKNRTTKEIPTNTELSLKGLRAATARGINLPYGIKKDSSGERVTFNIEYVSLGWNSTENSAKIFNEKLSSGLICTKFRDLIGMITDITEDKY</sequence>
<organism evidence="1 2">
    <name type="scientific">Sphingobacterium gobiense</name>
    <dbReference type="NCBI Taxonomy" id="1382456"/>
    <lineage>
        <taxon>Bacteria</taxon>
        <taxon>Pseudomonadati</taxon>
        <taxon>Bacteroidota</taxon>
        <taxon>Sphingobacteriia</taxon>
        <taxon>Sphingobacteriales</taxon>
        <taxon>Sphingobacteriaceae</taxon>
        <taxon>Sphingobacterium</taxon>
    </lineage>
</organism>
<dbReference type="OrthoDB" id="7026240at2"/>
<name>A0A2S9JTW6_9SPHI</name>
<accession>A0A2S9JTW6</accession>
<keyword evidence="2" id="KW-1185">Reference proteome</keyword>
<protein>
    <submittedName>
        <fullName evidence="1">Uncharacterized protein</fullName>
    </submittedName>
</protein>
<evidence type="ECO:0000313" key="2">
    <source>
        <dbReference type="Proteomes" id="UP000238642"/>
    </source>
</evidence>
<evidence type="ECO:0000313" key="1">
    <source>
        <dbReference type="EMBL" id="PRD56714.1"/>
    </source>
</evidence>
<dbReference type="AlphaFoldDB" id="A0A2S9JTW6"/>
<gene>
    <name evidence="1" type="ORF">C5749_05645</name>
</gene>
<proteinExistence type="predicted"/>
<comment type="caution">
    <text evidence="1">The sequence shown here is derived from an EMBL/GenBank/DDBJ whole genome shotgun (WGS) entry which is preliminary data.</text>
</comment>
<dbReference type="RefSeq" id="WP_105723801.1">
    <property type="nucleotide sequence ID" value="NZ_PVBS01000001.1"/>
</dbReference>
<reference evidence="1 2" key="1">
    <citation type="submission" date="2018-02" db="EMBL/GenBank/DDBJ databases">
        <title>The draft genome of Sphingobacterium gobiense H7.</title>
        <authorList>
            <person name="Li L."/>
            <person name="Liu L."/>
            <person name="Zhang X."/>
            <person name="Wang T."/>
            <person name="Liang L."/>
        </authorList>
    </citation>
    <scope>NUCLEOTIDE SEQUENCE [LARGE SCALE GENOMIC DNA]</scope>
    <source>
        <strain evidence="1 2">ACCC 05757</strain>
    </source>
</reference>
<dbReference type="EMBL" id="PVBS01000001">
    <property type="protein sequence ID" value="PRD56714.1"/>
    <property type="molecule type" value="Genomic_DNA"/>
</dbReference>
<dbReference type="Proteomes" id="UP000238642">
    <property type="component" value="Unassembled WGS sequence"/>
</dbReference>